<dbReference type="Pfam" id="PF01225">
    <property type="entry name" value="Mur_ligase"/>
    <property type="match status" value="1"/>
</dbReference>
<dbReference type="InterPro" id="IPR035911">
    <property type="entry name" value="MurE/MurF_N"/>
</dbReference>
<dbReference type="GO" id="GO:0051301">
    <property type="term" value="P:cell division"/>
    <property type="evidence" value="ECO:0007669"/>
    <property type="project" value="UniProtKB-KW"/>
</dbReference>
<keyword evidence="1 10" id="KW-0963">Cytoplasm</keyword>
<dbReference type="RefSeq" id="WP_200609860.1">
    <property type="nucleotide sequence ID" value="NZ_JAEHHL010000006.1"/>
</dbReference>
<dbReference type="GO" id="GO:0047480">
    <property type="term" value="F:UDP-N-acetylmuramoyl-tripeptide-D-alanyl-D-alanine ligase activity"/>
    <property type="evidence" value="ECO:0007669"/>
    <property type="project" value="UniProtKB-UniRule"/>
</dbReference>
<evidence type="ECO:0000256" key="7">
    <source>
        <dbReference type="ARBA" id="ARBA00022984"/>
    </source>
</evidence>
<comment type="function">
    <text evidence="10 11">Involved in cell wall formation. Catalyzes the final step in the synthesis of UDP-N-acetylmuramoyl-pentapeptide, the precursor of murein.</text>
</comment>
<dbReference type="InterPro" id="IPR051046">
    <property type="entry name" value="MurCDEF_CellWall_CoF430Synth"/>
</dbReference>
<evidence type="ECO:0000256" key="4">
    <source>
        <dbReference type="ARBA" id="ARBA00022741"/>
    </source>
</evidence>
<feature type="domain" description="Mur ligase central" evidence="14">
    <location>
        <begin position="110"/>
        <end position="297"/>
    </location>
</feature>
<evidence type="ECO:0000256" key="1">
    <source>
        <dbReference type="ARBA" id="ARBA00022490"/>
    </source>
</evidence>
<comment type="caution">
    <text evidence="15">The sequence shown here is derived from an EMBL/GenBank/DDBJ whole genome shotgun (WGS) entry which is preliminary data.</text>
</comment>
<dbReference type="HAMAP" id="MF_02019">
    <property type="entry name" value="MurF"/>
    <property type="match status" value="1"/>
</dbReference>
<organism evidence="15 16">
    <name type="scientific">Thermohalobaculum xanthum</name>
    <dbReference type="NCBI Taxonomy" id="2753746"/>
    <lineage>
        <taxon>Bacteria</taxon>
        <taxon>Pseudomonadati</taxon>
        <taxon>Pseudomonadota</taxon>
        <taxon>Alphaproteobacteria</taxon>
        <taxon>Rhodobacterales</taxon>
        <taxon>Paracoccaceae</taxon>
        <taxon>Thermohalobaculum</taxon>
    </lineage>
</organism>
<dbReference type="EC" id="6.3.2.10" evidence="10 11"/>
<feature type="domain" description="Mur ligase C-terminal" evidence="13">
    <location>
        <begin position="337"/>
        <end position="456"/>
    </location>
</feature>
<keyword evidence="2 10" id="KW-0436">Ligase</keyword>
<keyword evidence="8 10" id="KW-0131">Cell cycle</keyword>
<dbReference type="InterPro" id="IPR013221">
    <property type="entry name" value="Mur_ligase_cen"/>
</dbReference>
<gene>
    <name evidence="10" type="primary">murF</name>
    <name evidence="15" type="ORF">H0I76_10700</name>
</gene>
<dbReference type="GO" id="GO:0071555">
    <property type="term" value="P:cell wall organization"/>
    <property type="evidence" value="ECO:0007669"/>
    <property type="project" value="UniProtKB-KW"/>
</dbReference>
<comment type="catalytic activity">
    <reaction evidence="10 11">
        <text>D-alanyl-D-alanine + UDP-N-acetyl-alpha-D-muramoyl-L-alanyl-gamma-D-glutamyl-meso-2,6-diaminopimelate + ATP = UDP-N-acetyl-alpha-D-muramoyl-L-alanyl-gamma-D-glutamyl-meso-2,6-diaminopimeloyl-D-alanyl-D-alanine + ADP + phosphate + H(+)</text>
        <dbReference type="Rhea" id="RHEA:28374"/>
        <dbReference type="ChEBI" id="CHEBI:15378"/>
        <dbReference type="ChEBI" id="CHEBI:30616"/>
        <dbReference type="ChEBI" id="CHEBI:43474"/>
        <dbReference type="ChEBI" id="CHEBI:57822"/>
        <dbReference type="ChEBI" id="CHEBI:61386"/>
        <dbReference type="ChEBI" id="CHEBI:83905"/>
        <dbReference type="ChEBI" id="CHEBI:456216"/>
        <dbReference type="EC" id="6.3.2.10"/>
    </reaction>
</comment>
<evidence type="ECO:0000313" key="15">
    <source>
        <dbReference type="EMBL" id="MBK0399662.1"/>
    </source>
</evidence>
<comment type="subcellular location">
    <subcellularLocation>
        <location evidence="10 11">Cytoplasm</location>
    </subcellularLocation>
</comment>
<evidence type="ECO:0000256" key="10">
    <source>
        <dbReference type="HAMAP-Rule" id="MF_02019"/>
    </source>
</evidence>
<dbReference type="AlphaFoldDB" id="A0A8J7SCU3"/>
<dbReference type="Gene3D" id="3.40.1390.10">
    <property type="entry name" value="MurE/MurF, N-terminal domain"/>
    <property type="match status" value="1"/>
</dbReference>
<evidence type="ECO:0000256" key="8">
    <source>
        <dbReference type="ARBA" id="ARBA00023306"/>
    </source>
</evidence>
<feature type="binding site" evidence="10">
    <location>
        <begin position="112"/>
        <end position="118"/>
    </location>
    <ligand>
        <name>ATP</name>
        <dbReference type="ChEBI" id="CHEBI:30616"/>
    </ligand>
</feature>
<dbReference type="PANTHER" id="PTHR43024">
    <property type="entry name" value="UDP-N-ACETYLMURAMOYL-TRIPEPTIDE--D-ALANYL-D-ALANINE LIGASE"/>
    <property type="match status" value="1"/>
</dbReference>
<protein>
    <recommendedName>
        <fullName evidence="10 11">UDP-N-acetylmuramoyl-tripeptide--D-alanyl-D-alanine ligase</fullName>
        <ecNumber evidence="10 11">6.3.2.10</ecNumber>
    </recommendedName>
    <alternativeName>
        <fullName evidence="10">D-alanyl-D-alanine-adding enzyme</fullName>
    </alternativeName>
</protein>
<dbReference type="Gene3D" id="3.40.1190.10">
    <property type="entry name" value="Mur-like, catalytic domain"/>
    <property type="match status" value="1"/>
</dbReference>
<reference evidence="15" key="1">
    <citation type="submission" date="2020-12" db="EMBL/GenBank/DDBJ databases">
        <title>Bacterial taxonomy.</title>
        <authorList>
            <person name="Pan X."/>
        </authorList>
    </citation>
    <scope>NUCLEOTIDE SEQUENCE</scope>
    <source>
        <strain evidence="15">M0105</strain>
    </source>
</reference>
<dbReference type="SUPFAM" id="SSF53623">
    <property type="entry name" value="MurD-like peptide ligases, catalytic domain"/>
    <property type="match status" value="1"/>
</dbReference>
<dbReference type="GO" id="GO:0005524">
    <property type="term" value="F:ATP binding"/>
    <property type="evidence" value="ECO:0007669"/>
    <property type="project" value="UniProtKB-UniRule"/>
</dbReference>
<dbReference type="Pfam" id="PF02875">
    <property type="entry name" value="Mur_ligase_C"/>
    <property type="match status" value="1"/>
</dbReference>
<dbReference type="NCBIfam" id="TIGR01143">
    <property type="entry name" value="murF"/>
    <property type="match status" value="1"/>
</dbReference>
<dbReference type="PANTHER" id="PTHR43024:SF1">
    <property type="entry name" value="UDP-N-ACETYLMURAMOYL-TRIPEPTIDE--D-ALANYL-D-ALANINE LIGASE"/>
    <property type="match status" value="1"/>
</dbReference>
<keyword evidence="3 10" id="KW-0132">Cell division</keyword>
<dbReference type="GO" id="GO:0005737">
    <property type="term" value="C:cytoplasm"/>
    <property type="evidence" value="ECO:0007669"/>
    <property type="project" value="UniProtKB-SubCell"/>
</dbReference>
<keyword evidence="5 10" id="KW-0067">ATP-binding</keyword>
<dbReference type="Gene3D" id="3.90.190.20">
    <property type="entry name" value="Mur ligase, C-terminal domain"/>
    <property type="match status" value="1"/>
</dbReference>
<dbReference type="GO" id="GO:0009252">
    <property type="term" value="P:peptidoglycan biosynthetic process"/>
    <property type="evidence" value="ECO:0007669"/>
    <property type="project" value="UniProtKB-UniRule"/>
</dbReference>
<evidence type="ECO:0000256" key="9">
    <source>
        <dbReference type="ARBA" id="ARBA00023316"/>
    </source>
</evidence>
<feature type="domain" description="Mur ligase N-terminal catalytic" evidence="12">
    <location>
        <begin position="26"/>
        <end position="70"/>
    </location>
</feature>
<dbReference type="EMBL" id="JAEHHL010000006">
    <property type="protein sequence ID" value="MBK0399662.1"/>
    <property type="molecule type" value="Genomic_DNA"/>
</dbReference>
<dbReference type="NCBIfam" id="NF010693">
    <property type="entry name" value="PRK14093.1"/>
    <property type="match status" value="1"/>
</dbReference>
<evidence type="ECO:0000256" key="2">
    <source>
        <dbReference type="ARBA" id="ARBA00022598"/>
    </source>
</evidence>
<evidence type="ECO:0000256" key="11">
    <source>
        <dbReference type="RuleBase" id="RU004136"/>
    </source>
</evidence>
<evidence type="ECO:0000259" key="12">
    <source>
        <dbReference type="Pfam" id="PF01225"/>
    </source>
</evidence>
<keyword evidence="16" id="KW-1185">Reference proteome</keyword>
<name>A0A8J7SCU3_9RHOB</name>
<proteinExistence type="inferred from homology"/>
<dbReference type="InterPro" id="IPR000713">
    <property type="entry name" value="Mur_ligase_N"/>
</dbReference>
<dbReference type="InterPro" id="IPR005863">
    <property type="entry name" value="UDP-N-AcMur_synth"/>
</dbReference>
<dbReference type="InterPro" id="IPR004101">
    <property type="entry name" value="Mur_ligase_C"/>
</dbReference>
<keyword evidence="6 10" id="KW-0133">Cell shape</keyword>
<dbReference type="UniPathway" id="UPA00219"/>
<evidence type="ECO:0000313" key="16">
    <source>
        <dbReference type="Proteomes" id="UP000655420"/>
    </source>
</evidence>
<dbReference type="SUPFAM" id="SSF63418">
    <property type="entry name" value="MurE/MurF N-terminal domain"/>
    <property type="match status" value="1"/>
</dbReference>
<dbReference type="Pfam" id="PF08245">
    <property type="entry name" value="Mur_ligase_M"/>
    <property type="match status" value="1"/>
</dbReference>
<comment type="similarity">
    <text evidence="10">Belongs to the MurCDEF family. MurF subfamily.</text>
</comment>
<evidence type="ECO:0000256" key="6">
    <source>
        <dbReference type="ARBA" id="ARBA00022960"/>
    </source>
</evidence>
<comment type="pathway">
    <text evidence="10 11">Cell wall biogenesis; peptidoglycan biosynthesis.</text>
</comment>
<keyword evidence="7 10" id="KW-0573">Peptidoglycan synthesis</keyword>
<dbReference type="Proteomes" id="UP000655420">
    <property type="component" value="Unassembled WGS sequence"/>
</dbReference>
<evidence type="ECO:0000256" key="3">
    <source>
        <dbReference type="ARBA" id="ARBA00022618"/>
    </source>
</evidence>
<keyword evidence="9 10" id="KW-0961">Cell wall biogenesis/degradation</keyword>
<dbReference type="InterPro" id="IPR036615">
    <property type="entry name" value="Mur_ligase_C_dom_sf"/>
</dbReference>
<sequence>MSGYLWTATDAAAATRGTAQGAWDGVTGISIDTRTILPGELFVALMGENRDGHAFVADALAKGAGAALLSRIPDGLTRDAPLLVVRDTLDGLRDLGAAARARSRARVVAVTGSVGKTSTKEMLRAMLASQGHVHAAEKSFNNHWGVPLTLARMAPETDYAVIEIGMNHAGEITPLTQLARPHVAIVTTVEPVHLEHLGSIEAIADAKAEIFCGLEPGGVAVLPFDSPHFARLAAQIGEARPVTFGRTPGADFRLDDARIAGAVTVVRAHARDVALTFKIGAPGVHFASNALAGLAAVEALGGDITRAAMALGQWHAPEGRGHRWSILLGPGGLDGAVNLIDESYNANPASMRAALAVLAAAEPQDGVGRVARGRRIAFLGDMLELGPEEAPIHAALAAAPEMAGVDLVHCCGPRMRALWEALPREKRGEWFEDSEKLAHKARRTVDAGDVCMVKGSLGARMARVVEALKGLGRAVDAQLREEE</sequence>
<dbReference type="InterPro" id="IPR036565">
    <property type="entry name" value="Mur-like_cat_sf"/>
</dbReference>
<keyword evidence="4 10" id="KW-0547">Nucleotide-binding</keyword>
<dbReference type="SUPFAM" id="SSF53244">
    <property type="entry name" value="MurD-like peptide ligases, peptide-binding domain"/>
    <property type="match status" value="1"/>
</dbReference>
<accession>A0A8J7SCU3</accession>
<dbReference type="GO" id="GO:0008360">
    <property type="term" value="P:regulation of cell shape"/>
    <property type="evidence" value="ECO:0007669"/>
    <property type="project" value="UniProtKB-KW"/>
</dbReference>
<evidence type="ECO:0000259" key="14">
    <source>
        <dbReference type="Pfam" id="PF08245"/>
    </source>
</evidence>
<evidence type="ECO:0000259" key="13">
    <source>
        <dbReference type="Pfam" id="PF02875"/>
    </source>
</evidence>
<evidence type="ECO:0000256" key="5">
    <source>
        <dbReference type="ARBA" id="ARBA00022840"/>
    </source>
</evidence>